<dbReference type="InterPro" id="IPR027417">
    <property type="entry name" value="P-loop_NTPase"/>
</dbReference>
<evidence type="ECO:0000313" key="9">
    <source>
        <dbReference type="Proteomes" id="UP000231503"/>
    </source>
</evidence>
<dbReference type="GO" id="GO:0006261">
    <property type="term" value="P:DNA-templated DNA replication"/>
    <property type="evidence" value="ECO:0007669"/>
    <property type="project" value="TreeGrafter"/>
</dbReference>
<dbReference type="InterPro" id="IPR003959">
    <property type="entry name" value="ATPase_AAA_core"/>
</dbReference>
<dbReference type="Gene3D" id="1.10.3710.10">
    <property type="entry name" value="DNA polymerase III clamp loader subunits, C-terminal domain"/>
    <property type="match status" value="1"/>
</dbReference>
<dbReference type="Pfam" id="PF16193">
    <property type="entry name" value="AAA_assoc_2"/>
    <property type="match status" value="1"/>
</dbReference>
<dbReference type="GO" id="GO:0017116">
    <property type="term" value="F:single-stranded DNA helicase activity"/>
    <property type="evidence" value="ECO:0007669"/>
    <property type="project" value="TreeGrafter"/>
</dbReference>
<dbReference type="InterPro" id="IPR051314">
    <property type="entry name" value="AAA_ATPase_RarA/MGS1/WRNIP1"/>
</dbReference>
<comment type="similarity">
    <text evidence="2">Belongs to the AAA ATPase family. RarA/MGS1/WRNIP1 subfamily.</text>
</comment>
<evidence type="ECO:0000256" key="3">
    <source>
        <dbReference type="ARBA" id="ARBA00020776"/>
    </source>
</evidence>
<dbReference type="EMBL" id="PFCO01000003">
    <property type="protein sequence ID" value="PIR69786.1"/>
    <property type="molecule type" value="Genomic_DNA"/>
</dbReference>
<accession>A0A2H0TE16</accession>
<keyword evidence="6" id="KW-0067">ATP-binding</keyword>
<sequence>MKDLFDDAFARTMPLAERMRPDDFSGFVGHEKVVGKGMPLREAVESDQLQSLILWGPPGSGKTTLAHIIAEKSKAFFHPFSAAVSGIPELRNIIREAEDRLKHHGTRTILFVDEIHRFNRTQQDAFLPHVERGTVVLIGATTENPSFALVRPLLSRSLVLVLDPLSLEDVEKIIRNALADKERGLGQKKVSLSKEGMQKLVHFSDGDARIALNALEFTVKHAMSRGKKNAVMLSGALVEEALQKKTLRYDKKGEEHYNLISAFIKSMRDSDPHAALYWMTRMLEGGEDPRFIARRMVIFASEDIGNAQPTAIAVAVAVADAVAFIGMPEAAINLAQGVTYLALAKKDNASYTGLMEAWRDTKEKGALPVPKHLRNATTNLMKELGHGKGYAYAHDFKDAKVDQEHLPKELKGKKYYRPKK</sequence>
<evidence type="ECO:0000256" key="5">
    <source>
        <dbReference type="ARBA" id="ARBA00022741"/>
    </source>
</evidence>
<dbReference type="PANTHER" id="PTHR13779:SF7">
    <property type="entry name" value="ATPASE WRNIP1"/>
    <property type="match status" value="1"/>
</dbReference>
<dbReference type="FunFam" id="1.10.8.60:FF:000029">
    <property type="entry name" value="Replication-associated recombination protein A"/>
    <property type="match status" value="1"/>
</dbReference>
<evidence type="ECO:0000313" key="8">
    <source>
        <dbReference type="EMBL" id="PIR69786.1"/>
    </source>
</evidence>
<name>A0A2H0TE16_9BACT</name>
<dbReference type="InterPro" id="IPR032423">
    <property type="entry name" value="AAA_assoc_2"/>
</dbReference>
<keyword evidence="5" id="KW-0547">Nucleotide-binding</keyword>
<evidence type="ECO:0000256" key="4">
    <source>
        <dbReference type="ARBA" id="ARBA00022705"/>
    </source>
</evidence>
<dbReference type="AlphaFoldDB" id="A0A2H0TE16"/>
<dbReference type="SMART" id="SM00382">
    <property type="entry name" value="AAA"/>
    <property type="match status" value="1"/>
</dbReference>
<protein>
    <recommendedName>
        <fullName evidence="3">Replication-associated recombination protein A</fullName>
    </recommendedName>
</protein>
<dbReference type="CDD" id="cd00009">
    <property type="entry name" value="AAA"/>
    <property type="match status" value="1"/>
</dbReference>
<dbReference type="GO" id="GO:0003677">
    <property type="term" value="F:DNA binding"/>
    <property type="evidence" value="ECO:0007669"/>
    <property type="project" value="InterPro"/>
</dbReference>
<dbReference type="Proteomes" id="UP000231503">
    <property type="component" value="Unassembled WGS sequence"/>
</dbReference>
<proteinExistence type="inferred from homology"/>
<evidence type="ECO:0000256" key="6">
    <source>
        <dbReference type="ARBA" id="ARBA00022840"/>
    </source>
</evidence>
<dbReference type="Pfam" id="PF00004">
    <property type="entry name" value="AAA"/>
    <property type="match status" value="1"/>
</dbReference>
<dbReference type="FunFam" id="1.20.272.10:FF:000001">
    <property type="entry name" value="Putative AAA family ATPase"/>
    <property type="match status" value="1"/>
</dbReference>
<dbReference type="GO" id="GO:0016887">
    <property type="term" value="F:ATP hydrolysis activity"/>
    <property type="evidence" value="ECO:0007669"/>
    <property type="project" value="InterPro"/>
</dbReference>
<dbReference type="InterPro" id="IPR003593">
    <property type="entry name" value="AAA+_ATPase"/>
</dbReference>
<gene>
    <name evidence="8" type="ORF">COU47_01770</name>
</gene>
<keyword evidence="4" id="KW-0235">DNA replication</keyword>
<dbReference type="Gene3D" id="1.10.8.60">
    <property type="match status" value="1"/>
</dbReference>
<dbReference type="SUPFAM" id="SSF48019">
    <property type="entry name" value="post-AAA+ oligomerization domain-like"/>
    <property type="match status" value="1"/>
</dbReference>
<reference evidence="9" key="1">
    <citation type="submission" date="2017-09" db="EMBL/GenBank/DDBJ databases">
        <title>Depth-based differentiation of microbial function through sediment-hosted aquifers and enrichment of novel symbionts in the deep terrestrial subsurface.</title>
        <authorList>
            <person name="Probst A.J."/>
            <person name="Ladd B."/>
            <person name="Jarett J.K."/>
            <person name="Geller-Mcgrath D.E."/>
            <person name="Sieber C.M.K."/>
            <person name="Emerson J.B."/>
            <person name="Anantharaman K."/>
            <person name="Thomas B.C."/>
            <person name="Malmstrom R."/>
            <person name="Stieglmeier M."/>
            <person name="Klingl A."/>
            <person name="Woyke T."/>
            <person name="Ryan C.M."/>
            <person name="Banfield J.F."/>
        </authorList>
    </citation>
    <scope>NUCLEOTIDE SEQUENCE [LARGE SCALE GENOMIC DNA]</scope>
</reference>
<dbReference type="GO" id="GO:0005524">
    <property type="term" value="F:ATP binding"/>
    <property type="evidence" value="ECO:0007669"/>
    <property type="project" value="UniProtKB-KW"/>
</dbReference>
<dbReference type="InterPro" id="IPR008921">
    <property type="entry name" value="DNA_pol3_clamp-load_cplx_C"/>
</dbReference>
<evidence type="ECO:0000259" key="7">
    <source>
        <dbReference type="SMART" id="SM00382"/>
    </source>
</evidence>
<dbReference type="FunFam" id="3.40.50.300:FF:000137">
    <property type="entry name" value="Replication-associated recombination protein A"/>
    <property type="match status" value="1"/>
</dbReference>
<comment type="function">
    <text evidence="1">DNA-dependent ATPase that plays important roles in cellular responses to stalled DNA replication processes.</text>
</comment>
<dbReference type="GO" id="GO:0008047">
    <property type="term" value="F:enzyme activator activity"/>
    <property type="evidence" value="ECO:0007669"/>
    <property type="project" value="TreeGrafter"/>
</dbReference>
<evidence type="ECO:0000256" key="1">
    <source>
        <dbReference type="ARBA" id="ARBA00002393"/>
    </source>
</evidence>
<dbReference type="GO" id="GO:0000731">
    <property type="term" value="P:DNA synthesis involved in DNA repair"/>
    <property type="evidence" value="ECO:0007669"/>
    <property type="project" value="TreeGrafter"/>
</dbReference>
<dbReference type="Pfam" id="PF12002">
    <property type="entry name" value="MgsA_C"/>
    <property type="match status" value="1"/>
</dbReference>
<dbReference type="InterPro" id="IPR021886">
    <property type="entry name" value="MgsA_C"/>
</dbReference>
<dbReference type="SUPFAM" id="SSF52540">
    <property type="entry name" value="P-loop containing nucleoside triphosphate hydrolases"/>
    <property type="match status" value="1"/>
</dbReference>
<dbReference type="Gene3D" id="3.40.50.300">
    <property type="entry name" value="P-loop containing nucleotide triphosphate hydrolases"/>
    <property type="match status" value="1"/>
</dbReference>
<dbReference type="CDD" id="cd18139">
    <property type="entry name" value="HLD_clamp_RarA"/>
    <property type="match status" value="1"/>
</dbReference>
<comment type="caution">
    <text evidence="8">The sequence shown here is derived from an EMBL/GenBank/DDBJ whole genome shotgun (WGS) entry which is preliminary data.</text>
</comment>
<dbReference type="PANTHER" id="PTHR13779">
    <property type="entry name" value="WERNER HELICASE-INTERACTING PROTEIN 1 FAMILY MEMBER"/>
    <property type="match status" value="1"/>
</dbReference>
<feature type="domain" description="AAA+ ATPase" evidence="7">
    <location>
        <begin position="48"/>
        <end position="164"/>
    </location>
</feature>
<organism evidence="8 9">
    <name type="scientific">Candidatus Niyogibacteria bacterium CG10_big_fil_rev_8_21_14_0_10_46_36</name>
    <dbReference type="NCBI Taxonomy" id="1974726"/>
    <lineage>
        <taxon>Bacteria</taxon>
        <taxon>Candidatus Niyogiibacteriota</taxon>
    </lineage>
</organism>
<evidence type="ECO:0000256" key="2">
    <source>
        <dbReference type="ARBA" id="ARBA00008959"/>
    </source>
</evidence>
<dbReference type="Gene3D" id="1.20.272.10">
    <property type="match status" value="1"/>
</dbReference>